<evidence type="ECO:0000259" key="4">
    <source>
        <dbReference type="PROSITE" id="PS51329"/>
    </source>
</evidence>
<evidence type="ECO:0000313" key="5">
    <source>
        <dbReference type="EMBL" id="KAJ1366553.1"/>
    </source>
</evidence>
<sequence>MLDEASSIASSDAFSRRKHMVLQRLQQRRPTGQTNTSSEVVRSRTDELDEALNRAHAQIESGVVEEQTIKDLENFLSLEGCGWSAKRIQHALKLLRKASMEASSGSQNQPSFSFSAPEKKVDVLNYQKPKPQLPISSEGSPPIEPKRVFDNVINLSHVTNETRIVTGKNGSDVKLKEIRSCQFSFMFSPATVHIQGIYDSKLVFLPIESSMLVYECVRSQIFATAQQIRIHNSHNLRLHAGVRAGVIIEACTNVSMAPYRVMYNKTYVEAPQGDAWMRPKDFDWLADGQSPNWVVAPESDWETCVIDDT</sequence>
<accession>A0AAD5QZ34</accession>
<comment type="similarity">
    <text evidence="1">Belongs to the TBCC family.</text>
</comment>
<dbReference type="EMBL" id="JAHQIW010005581">
    <property type="protein sequence ID" value="KAJ1366553.1"/>
    <property type="molecule type" value="Genomic_DNA"/>
</dbReference>
<dbReference type="PROSITE" id="PS51329">
    <property type="entry name" value="C_CAP_COFACTOR_C"/>
    <property type="match status" value="1"/>
</dbReference>
<dbReference type="Gene3D" id="2.160.20.70">
    <property type="match status" value="1"/>
</dbReference>
<dbReference type="GO" id="GO:0007021">
    <property type="term" value="P:tubulin complex assembly"/>
    <property type="evidence" value="ECO:0007669"/>
    <property type="project" value="TreeGrafter"/>
</dbReference>
<dbReference type="InterPro" id="IPR017901">
    <property type="entry name" value="C-CAP_CF_C-like"/>
</dbReference>
<dbReference type="Pfam" id="PF07986">
    <property type="entry name" value="TBCC"/>
    <property type="match status" value="1"/>
</dbReference>
<protein>
    <recommendedName>
        <fullName evidence="4">C-CAP/cofactor C-like domain-containing protein</fullName>
    </recommendedName>
</protein>
<gene>
    <name evidence="5" type="ORF">KIN20_027237</name>
</gene>
<feature type="region of interest" description="Disordered" evidence="3">
    <location>
        <begin position="23"/>
        <end position="43"/>
    </location>
</feature>
<dbReference type="InterPro" id="IPR006599">
    <property type="entry name" value="CARP_motif"/>
</dbReference>
<dbReference type="InterPro" id="IPR027684">
    <property type="entry name" value="TBCC"/>
</dbReference>
<evidence type="ECO:0000313" key="6">
    <source>
        <dbReference type="Proteomes" id="UP001196413"/>
    </source>
</evidence>
<proteinExistence type="inferred from homology"/>
<organism evidence="5 6">
    <name type="scientific">Parelaphostrongylus tenuis</name>
    <name type="common">Meningeal worm</name>
    <dbReference type="NCBI Taxonomy" id="148309"/>
    <lineage>
        <taxon>Eukaryota</taxon>
        <taxon>Metazoa</taxon>
        <taxon>Ecdysozoa</taxon>
        <taxon>Nematoda</taxon>
        <taxon>Chromadorea</taxon>
        <taxon>Rhabditida</taxon>
        <taxon>Rhabditina</taxon>
        <taxon>Rhabditomorpha</taxon>
        <taxon>Strongyloidea</taxon>
        <taxon>Metastrongylidae</taxon>
        <taxon>Parelaphostrongylus</taxon>
    </lineage>
</organism>
<dbReference type="InterPro" id="IPR016098">
    <property type="entry name" value="CAP/MinC_C"/>
</dbReference>
<dbReference type="PANTHER" id="PTHR15139:SF0">
    <property type="entry name" value="TUBULIN-SPECIFIC CHAPERONE C"/>
    <property type="match status" value="1"/>
</dbReference>
<dbReference type="GO" id="GO:0005737">
    <property type="term" value="C:cytoplasm"/>
    <property type="evidence" value="ECO:0007669"/>
    <property type="project" value="TreeGrafter"/>
</dbReference>
<name>A0AAD5QZ34_PARTN</name>
<dbReference type="PANTHER" id="PTHR15139">
    <property type="entry name" value="TUBULIN FOLDING COFACTOR C"/>
    <property type="match status" value="1"/>
</dbReference>
<evidence type="ECO:0000256" key="3">
    <source>
        <dbReference type="SAM" id="MobiDB-lite"/>
    </source>
</evidence>
<dbReference type="AlphaFoldDB" id="A0AAD5QZ34"/>
<evidence type="ECO:0000256" key="1">
    <source>
        <dbReference type="ARBA" id="ARBA00008848"/>
    </source>
</evidence>
<feature type="compositionally biased region" description="Polar residues" evidence="3">
    <location>
        <begin position="24"/>
        <end position="40"/>
    </location>
</feature>
<reference evidence="5" key="1">
    <citation type="submission" date="2021-06" db="EMBL/GenBank/DDBJ databases">
        <title>Parelaphostrongylus tenuis whole genome reference sequence.</title>
        <authorList>
            <person name="Garwood T.J."/>
            <person name="Larsen P.A."/>
            <person name="Fountain-Jones N.M."/>
            <person name="Garbe J.R."/>
            <person name="Macchietto M.G."/>
            <person name="Kania S.A."/>
            <person name="Gerhold R.W."/>
            <person name="Richards J.E."/>
            <person name="Wolf T.M."/>
        </authorList>
    </citation>
    <scope>NUCLEOTIDE SEQUENCE</scope>
    <source>
        <strain evidence="5">MNPRO001-30</strain>
        <tissue evidence="5">Meninges</tissue>
    </source>
</reference>
<feature type="domain" description="C-CAP/cofactor C-like" evidence="4">
    <location>
        <begin position="141"/>
        <end position="284"/>
    </location>
</feature>
<comment type="caution">
    <text evidence="5">The sequence shown here is derived from an EMBL/GenBank/DDBJ whole genome shotgun (WGS) entry which is preliminary data.</text>
</comment>
<evidence type="ECO:0000256" key="2">
    <source>
        <dbReference type="ARBA" id="ARBA00023186"/>
    </source>
</evidence>
<dbReference type="Proteomes" id="UP001196413">
    <property type="component" value="Unassembled WGS sequence"/>
</dbReference>
<dbReference type="GO" id="GO:0007023">
    <property type="term" value="P:post-chaperonin tubulin folding pathway"/>
    <property type="evidence" value="ECO:0007669"/>
    <property type="project" value="InterPro"/>
</dbReference>
<dbReference type="SMART" id="SM00673">
    <property type="entry name" value="CARP"/>
    <property type="match status" value="1"/>
</dbReference>
<dbReference type="InterPro" id="IPR012945">
    <property type="entry name" value="Tubulin-bd_cofactor_C_dom"/>
</dbReference>
<keyword evidence="2" id="KW-0143">Chaperone</keyword>
<keyword evidence="6" id="KW-1185">Reference proteome</keyword>